<dbReference type="Proteomes" id="UP001482520">
    <property type="component" value="Unassembled WGS sequence"/>
</dbReference>
<evidence type="ECO:0008006" key="3">
    <source>
        <dbReference type="Google" id="ProtNLM"/>
    </source>
</evidence>
<name>A0ABV1P421_9ACTN</name>
<keyword evidence="2" id="KW-1185">Reference proteome</keyword>
<organism evidence="1 2">
    <name type="scientific">Nocardioides kribbensis</name>
    <dbReference type="NCBI Taxonomy" id="305517"/>
    <lineage>
        <taxon>Bacteria</taxon>
        <taxon>Bacillati</taxon>
        <taxon>Actinomycetota</taxon>
        <taxon>Actinomycetes</taxon>
        <taxon>Propionibacteriales</taxon>
        <taxon>Nocardioidaceae</taxon>
        <taxon>Nocardioides</taxon>
    </lineage>
</organism>
<evidence type="ECO:0000313" key="1">
    <source>
        <dbReference type="EMBL" id="MEQ7849479.1"/>
    </source>
</evidence>
<protein>
    <recommendedName>
        <fullName evidence="3">LicD family protein</fullName>
    </recommendedName>
</protein>
<reference evidence="1 2" key="1">
    <citation type="submission" date="2024-02" db="EMBL/GenBank/DDBJ databases">
        <title>Full genome sequence of Nocardioides kribbensis.</title>
        <authorList>
            <person name="Poletto B.L."/>
            <person name="Silva G."/>
            <person name="Galante D."/>
            <person name="Campos K.R."/>
            <person name="Santos M.B.N."/>
            <person name="Sacchi C.T."/>
        </authorList>
    </citation>
    <scope>NUCLEOTIDE SEQUENCE [LARGE SCALE GENOMIC DNA]</scope>
    <source>
        <strain evidence="1 2">O4R</strain>
    </source>
</reference>
<comment type="caution">
    <text evidence="1">The sequence shown here is derived from an EMBL/GenBank/DDBJ whole genome shotgun (WGS) entry which is preliminary data.</text>
</comment>
<proteinExistence type="predicted"/>
<sequence>MSEQVKALVAEVQGHLETLSADPGRDEALYDDLRARLNDVPSEERTSAWRRTSVLLDLAFRKRAKRAHAQLSIIRENHRKADTLDRFDAFWARCVALLDGWTLGGHGYRRALRDQGPAVWADVAELTALLDAAGHRAFANSGTLLGLVREGDVIADDDDADLGVLLPGDTLAEVVAAWADLRARLAADGVTDADFEQRNALHSKVIGARGTRIDLFPAWVLEDRAWVWPHTAGDVPAAALLPLASRETSAGTVPVPAEPEPFLESNYGAAWHRPDPTWEFDWARARTRFPDFVAAHPEFAEDVTE</sequence>
<dbReference type="EMBL" id="JBEGDP010000042">
    <property type="protein sequence ID" value="MEQ7849479.1"/>
    <property type="molecule type" value="Genomic_DNA"/>
</dbReference>
<dbReference type="RefSeq" id="WP_349805720.1">
    <property type="nucleotide sequence ID" value="NZ_JBEGDP010000042.1"/>
</dbReference>
<accession>A0ABV1P421</accession>
<evidence type="ECO:0000313" key="2">
    <source>
        <dbReference type="Proteomes" id="UP001482520"/>
    </source>
</evidence>
<gene>
    <name evidence="1" type="ORF">V6R90_19555</name>
</gene>